<proteinExistence type="predicted"/>
<evidence type="ECO:0000256" key="7">
    <source>
        <dbReference type="ARBA" id="ARBA00023170"/>
    </source>
</evidence>
<keyword evidence="3 10" id="KW-0732">Signal</keyword>
<dbReference type="InterPro" id="IPR036116">
    <property type="entry name" value="FN3_sf"/>
</dbReference>
<evidence type="ECO:0000256" key="5">
    <source>
        <dbReference type="ARBA" id="ARBA00023136"/>
    </source>
</evidence>
<feature type="transmembrane region" description="Helical" evidence="9">
    <location>
        <begin position="597"/>
        <end position="621"/>
    </location>
</feature>
<evidence type="ECO:0000313" key="12">
    <source>
        <dbReference type="Ensembl" id="ENSSDUP00000005757.1"/>
    </source>
</evidence>
<feature type="domain" description="Fibronectin type-III" evidence="11">
    <location>
        <begin position="499"/>
        <end position="593"/>
    </location>
</feature>
<keyword evidence="13" id="KW-1185">Reference proteome</keyword>
<feature type="chain" id="PRO_5017480636" evidence="10">
    <location>
        <begin position="23"/>
        <end position="783"/>
    </location>
</feature>
<evidence type="ECO:0000256" key="8">
    <source>
        <dbReference type="ARBA" id="ARBA00023180"/>
    </source>
</evidence>
<dbReference type="SUPFAM" id="SSF49265">
    <property type="entry name" value="Fibronectin type III"/>
    <property type="match status" value="3"/>
</dbReference>
<dbReference type="GeneID" id="111238204"/>
<evidence type="ECO:0000256" key="6">
    <source>
        <dbReference type="ARBA" id="ARBA00023157"/>
    </source>
</evidence>
<reference evidence="12" key="2">
    <citation type="submission" date="2025-09" db="UniProtKB">
        <authorList>
            <consortium name="Ensembl"/>
        </authorList>
    </citation>
    <scope>IDENTIFICATION</scope>
</reference>
<dbReference type="RefSeq" id="XP_022623336.1">
    <property type="nucleotide sequence ID" value="XM_022767615.1"/>
</dbReference>
<dbReference type="Pfam" id="PF00041">
    <property type="entry name" value="fn3"/>
    <property type="match status" value="1"/>
</dbReference>
<keyword evidence="7" id="KW-0675">Receptor</keyword>
<evidence type="ECO:0000256" key="1">
    <source>
        <dbReference type="ARBA" id="ARBA00004479"/>
    </source>
</evidence>
<dbReference type="KEGG" id="sdu:111238204"/>
<name>A0A3B4TIG5_SERDU</name>
<dbReference type="OMA" id="CAIQWKK"/>
<feature type="signal peptide" evidence="10">
    <location>
        <begin position="1"/>
        <end position="22"/>
    </location>
</feature>
<keyword evidence="6" id="KW-1015">Disulfide bond</keyword>
<organism evidence="12 13">
    <name type="scientific">Seriola dumerili</name>
    <name type="common">Greater amberjack</name>
    <name type="synonym">Caranx dumerili</name>
    <dbReference type="NCBI Taxonomy" id="41447"/>
    <lineage>
        <taxon>Eukaryota</taxon>
        <taxon>Metazoa</taxon>
        <taxon>Chordata</taxon>
        <taxon>Craniata</taxon>
        <taxon>Vertebrata</taxon>
        <taxon>Euteleostomi</taxon>
        <taxon>Actinopterygii</taxon>
        <taxon>Neopterygii</taxon>
        <taxon>Teleostei</taxon>
        <taxon>Neoteleostei</taxon>
        <taxon>Acanthomorphata</taxon>
        <taxon>Carangaria</taxon>
        <taxon>Carangiformes</taxon>
        <taxon>Carangidae</taxon>
        <taxon>Seriola</taxon>
    </lineage>
</organism>
<dbReference type="Proteomes" id="UP000261420">
    <property type="component" value="Unplaced"/>
</dbReference>
<dbReference type="SMART" id="SM00060">
    <property type="entry name" value="FN3"/>
    <property type="match status" value="2"/>
</dbReference>
<dbReference type="InterPro" id="IPR003961">
    <property type="entry name" value="FN3_dom"/>
</dbReference>
<dbReference type="GO" id="GO:0009897">
    <property type="term" value="C:external side of plasma membrane"/>
    <property type="evidence" value="ECO:0007669"/>
    <property type="project" value="TreeGrafter"/>
</dbReference>
<evidence type="ECO:0000313" key="13">
    <source>
        <dbReference type="Proteomes" id="UP000261420"/>
    </source>
</evidence>
<dbReference type="GO" id="GO:0004896">
    <property type="term" value="F:cytokine receptor activity"/>
    <property type="evidence" value="ECO:0007669"/>
    <property type="project" value="TreeGrafter"/>
</dbReference>
<dbReference type="PROSITE" id="PS50853">
    <property type="entry name" value="FN3"/>
    <property type="match status" value="1"/>
</dbReference>
<sequence length="783" mass="88123">MKEMYPSLAIFILFLISTTCKGQQANTCNVAPKDQYIEVGSDTEIVCETSCIRGNIYWTLNNIRINESWSNTINSSHTKLSLKNFTHHSATLQCHSADTRQVLGGTTIRTYTKPSKISCMWHYDNQEDAVVPQLFTCNWEHQNNSSLKISYSVLVSSSQVEICNSHVTTCTSRDIDTNDKIHFMGNLIVTVRARTAAWEAYSDPHEFDPYSILKLIRPQLKVTVLSDHLLVKWNSPIPQRESHCQVKFAKAVSDGTPEKVVNKTPNSMDKVELIEKMESCCTYKVSVRCALVKAPWSDWSQEKTVLTKLNESDIQLQLWRKVSKQKNGVRKVYAMWREIPPTCQDTFTYAIKQIAYKEHTTEVSYTDTLCSSSPCVVDVNQEAHRIILTVFRNETLLAKDSVYVPAVGQSLPQVTEIQTSTMEGVILVSWKPPVQPVRGYMIDWTHNGNQYNWKESKYTNTSLIDLLDKKPYNITVTPLFDNKTGYDTEALQVCSTVGDPGNITIVNVQAYDKSANVRWNTKSQEVCSDAVINYTIFYSTQKGPTLNVTVDSTKHDIFLKDLNPGTQYSVYINATALTGTTKSSERLFETKRFDPRLLTVLSVSGSIVIVLVLSLGLCCAIQWKKFREKPVPNPGLSSLALWPSADHQKGICQAFTNPSESVYDQVYTEELQRTSNPPLAIGYNPAIDQIEEYTDPAIVLAPDIQNEKPAELVQTQHLVSSGESTALISSENSTFNPYRSQSSVETAPLKMSKQYKRLPAKQEKTAPVTVYVTLNMFEQGLGR</sequence>
<dbReference type="AlphaFoldDB" id="A0A3B4TIG5"/>
<evidence type="ECO:0000256" key="3">
    <source>
        <dbReference type="ARBA" id="ARBA00022729"/>
    </source>
</evidence>
<evidence type="ECO:0000256" key="4">
    <source>
        <dbReference type="ARBA" id="ARBA00022989"/>
    </source>
</evidence>
<dbReference type="PANTHER" id="PTHR23037:SF35">
    <property type="entry name" value="FIBRONECTIN TYPE-III DOMAIN-CONTAINING PROTEIN"/>
    <property type="match status" value="1"/>
</dbReference>
<reference evidence="12" key="1">
    <citation type="submission" date="2025-08" db="UniProtKB">
        <authorList>
            <consortium name="Ensembl"/>
        </authorList>
    </citation>
    <scope>IDENTIFICATION</scope>
</reference>
<keyword evidence="2 9" id="KW-0812">Transmembrane</keyword>
<accession>A0A3B4TIG5</accession>
<evidence type="ECO:0000256" key="9">
    <source>
        <dbReference type="SAM" id="Phobius"/>
    </source>
</evidence>
<evidence type="ECO:0000256" key="10">
    <source>
        <dbReference type="SAM" id="SignalP"/>
    </source>
</evidence>
<keyword evidence="8" id="KW-0325">Glycoprotein</keyword>
<dbReference type="CDD" id="cd00063">
    <property type="entry name" value="FN3"/>
    <property type="match status" value="1"/>
</dbReference>
<dbReference type="GeneTree" id="ENSGT00940000155603"/>
<keyword evidence="5 9" id="KW-0472">Membrane</keyword>
<protein>
    <submittedName>
        <fullName evidence="12">Interleukin-31 receptor subunit alpha-like</fullName>
    </submittedName>
</protein>
<comment type="subcellular location">
    <subcellularLocation>
        <location evidence="1">Membrane</location>
        <topology evidence="1">Single-pass type I membrane protein</topology>
    </subcellularLocation>
</comment>
<dbReference type="PANTHER" id="PTHR23037">
    <property type="entry name" value="CYTOKINE RECEPTOR"/>
    <property type="match status" value="1"/>
</dbReference>
<dbReference type="Gene3D" id="2.60.40.10">
    <property type="entry name" value="Immunoglobulins"/>
    <property type="match status" value="5"/>
</dbReference>
<keyword evidence="4 9" id="KW-1133">Transmembrane helix</keyword>
<dbReference type="InterPro" id="IPR013783">
    <property type="entry name" value="Ig-like_fold"/>
</dbReference>
<evidence type="ECO:0000259" key="11">
    <source>
        <dbReference type="PROSITE" id="PS50853"/>
    </source>
</evidence>
<dbReference type="STRING" id="41447.ENSSDUP00000005757"/>
<dbReference type="Ensembl" id="ENSSDUT00000005870.1">
    <property type="protein sequence ID" value="ENSSDUP00000005757.1"/>
    <property type="gene ID" value="ENSSDUG00000004246.1"/>
</dbReference>
<evidence type="ECO:0000256" key="2">
    <source>
        <dbReference type="ARBA" id="ARBA00022692"/>
    </source>
</evidence>